<dbReference type="PANTHER" id="PTHR42648:SF28">
    <property type="entry name" value="TRANSPOSON-ENCODED PROTEIN WITH RIBONUCLEASE H-LIKE AND RETROVIRUS ZINC FINGER-LIKE DOMAINS"/>
    <property type="match status" value="1"/>
</dbReference>
<comment type="caution">
    <text evidence="2">The sequence shown here is derived from an EMBL/GenBank/DDBJ whole genome shotgun (WGS) entry which is preliminary data.</text>
</comment>
<dbReference type="AlphaFoldDB" id="A0A8J6HLS3"/>
<keyword evidence="3" id="KW-1185">Reference proteome</keyword>
<dbReference type="InterPro" id="IPR039537">
    <property type="entry name" value="Retrotran_Ty1/copia-like"/>
</dbReference>
<feature type="domain" description="Integrase catalytic" evidence="1">
    <location>
        <begin position="1"/>
        <end position="176"/>
    </location>
</feature>
<dbReference type="Pfam" id="PF00665">
    <property type="entry name" value="rve"/>
    <property type="match status" value="1"/>
</dbReference>
<protein>
    <recommendedName>
        <fullName evidence="1">Integrase catalytic domain-containing protein</fullName>
    </recommendedName>
</protein>
<dbReference type="GO" id="GO:0003676">
    <property type="term" value="F:nucleic acid binding"/>
    <property type="evidence" value="ECO:0007669"/>
    <property type="project" value="InterPro"/>
</dbReference>
<evidence type="ECO:0000313" key="2">
    <source>
        <dbReference type="EMBL" id="KAH0816960.1"/>
    </source>
</evidence>
<accession>A0A8J6HLS3</accession>
<organism evidence="2 3">
    <name type="scientific">Tenebrio molitor</name>
    <name type="common">Yellow mealworm beetle</name>
    <dbReference type="NCBI Taxonomy" id="7067"/>
    <lineage>
        <taxon>Eukaryota</taxon>
        <taxon>Metazoa</taxon>
        <taxon>Ecdysozoa</taxon>
        <taxon>Arthropoda</taxon>
        <taxon>Hexapoda</taxon>
        <taxon>Insecta</taxon>
        <taxon>Pterygota</taxon>
        <taxon>Neoptera</taxon>
        <taxon>Endopterygota</taxon>
        <taxon>Coleoptera</taxon>
        <taxon>Polyphaga</taxon>
        <taxon>Cucujiformia</taxon>
        <taxon>Tenebrionidae</taxon>
        <taxon>Tenebrio</taxon>
    </lineage>
</organism>
<evidence type="ECO:0000313" key="3">
    <source>
        <dbReference type="Proteomes" id="UP000719412"/>
    </source>
</evidence>
<proteinExistence type="predicted"/>
<dbReference type="Proteomes" id="UP000719412">
    <property type="component" value="Unassembled WGS sequence"/>
</dbReference>
<dbReference type="PROSITE" id="PS50994">
    <property type="entry name" value="INTEGRASE"/>
    <property type="match status" value="1"/>
</dbReference>
<dbReference type="GO" id="GO:0015074">
    <property type="term" value="P:DNA integration"/>
    <property type="evidence" value="ECO:0007669"/>
    <property type="project" value="InterPro"/>
</dbReference>
<reference evidence="2" key="2">
    <citation type="submission" date="2021-08" db="EMBL/GenBank/DDBJ databases">
        <authorList>
            <person name="Eriksson T."/>
        </authorList>
    </citation>
    <scope>NUCLEOTIDE SEQUENCE</scope>
    <source>
        <strain evidence="2">Stoneville</strain>
        <tissue evidence="2">Whole head</tissue>
    </source>
</reference>
<name>A0A8J6HLS3_TENMO</name>
<dbReference type="Gene3D" id="3.30.420.10">
    <property type="entry name" value="Ribonuclease H-like superfamily/Ribonuclease H"/>
    <property type="match status" value="1"/>
</dbReference>
<dbReference type="SUPFAM" id="SSF53098">
    <property type="entry name" value="Ribonuclease H-like"/>
    <property type="match status" value="1"/>
</dbReference>
<dbReference type="InterPro" id="IPR001584">
    <property type="entry name" value="Integrase_cat-core"/>
</dbReference>
<sequence>MSRSPFRRRSNRLNKVLDLVHTDVCGPIRTHSLGGAKYFIEFIDDASRWCEVRFLKSKAEVSKATTEYIALVEIQKGKKIKCFQSDNGAEYTGKEFNDYLKKRGITRRLTAPYNPEQNGTAERKNRTLLDSAKCLLQKESNLRNSFWAEAVNTANYRLPTKSLDGRTPYEVWTDKVPDISHFSVFGARVFHLDQELEEFDSRGQEGIFLGYAVQSVSLRPTGWVEPGTKLIKKERQTPPTRPDISFAVSHLGQFNNCYGEEHWTAAKRVLLYLKGTADLRLVYDPDSEPLTGFVDADWGSCTEDRRSFTGYIFLLNGGPVSWDSRKQRTVALSTTEAELSCVLRQQRFIETGGEPHIPRDVLRTKKVTLEHVPTDHHVTDFLTKGLPRMKHSWCVVSSGLSVM</sequence>
<dbReference type="InterPro" id="IPR012337">
    <property type="entry name" value="RNaseH-like_sf"/>
</dbReference>
<dbReference type="EMBL" id="JABDTM020020605">
    <property type="protein sequence ID" value="KAH0816960.1"/>
    <property type="molecule type" value="Genomic_DNA"/>
</dbReference>
<dbReference type="CDD" id="cd09272">
    <property type="entry name" value="RNase_HI_RT_Ty1"/>
    <property type="match status" value="1"/>
</dbReference>
<gene>
    <name evidence="2" type="ORF">GEV33_005831</name>
</gene>
<dbReference type="InterPro" id="IPR036397">
    <property type="entry name" value="RNaseH_sf"/>
</dbReference>
<reference evidence="2" key="1">
    <citation type="journal article" date="2020" name="J Insects Food Feed">
        <title>The yellow mealworm (Tenebrio molitor) genome: a resource for the emerging insects as food and feed industry.</title>
        <authorList>
            <person name="Eriksson T."/>
            <person name="Andere A."/>
            <person name="Kelstrup H."/>
            <person name="Emery V."/>
            <person name="Picard C."/>
        </authorList>
    </citation>
    <scope>NUCLEOTIDE SEQUENCE</scope>
    <source>
        <strain evidence="2">Stoneville</strain>
        <tissue evidence="2">Whole head</tissue>
    </source>
</reference>
<evidence type="ECO:0000259" key="1">
    <source>
        <dbReference type="PROSITE" id="PS50994"/>
    </source>
</evidence>
<dbReference type="PANTHER" id="PTHR42648">
    <property type="entry name" value="TRANSPOSASE, PUTATIVE-RELATED"/>
    <property type="match status" value="1"/>
</dbReference>